<keyword evidence="7" id="KW-1185">Reference proteome</keyword>
<evidence type="ECO:0000313" key="6">
    <source>
        <dbReference type="EMBL" id="ODN65768.1"/>
    </source>
</evidence>
<sequence length="122" mass="13228">MSLGEMSGNRLLERYLGEVVSRCSLILALYGRPHSSDCAVNEHSQIIEALRSGDAEAAIKLMDHHIGAVEKRALIEDAPTADLSGVLAHYAAPLLARQTAVPLGSGPRAKDRTRDRTRDQAR</sequence>
<evidence type="ECO:0000256" key="2">
    <source>
        <dbReference type="ARBA" id="ARBA00023125"/>
    </source>
</evidence>
<dbReference type="Proteomes" id="UP000094622">
    <property type="component" value="Unassembled WGS sequence"/>
</dbReference>
<keyword evidence="2" id="KW-0238">DNA-binding</keyword>
<feature type="region of interest" description="Disordered" evidence="4">
    <location>
        <begin position="101"/>
        <end position="122"/>
    </location>
</feature>
<dbReference type="InterPro" id="IPR011711">
    <property type="entry name" value="GntR_C"/>
</dbReference>
<keyword evidence="3" id="KW-0804">Transcription</keyword>
<dbReference type="InterPro" id="IPR008920">
    <property type="entry name" value="TF_FadR/GntR_C"/>
</dbReference>
<dbReference type="Pfam" id="PF07729">
    <property type="entry name" value="FCD"/>
    <property type="match status" value="1"/>
</dbReference>
<proteinExistence type="predicted"/>
<dbReference type="SUPFAM" id="SSF48008">
    <property type="entry name" value="GntR ligand-binding domain-like"/>
    <property type="match status" value="1"/>
</dbReference>
<evidence type="ECO:0000256" key="4">
    <source>
        <dbReference type="SAM" id="MobiDB-lite"/>
    </source>
</evidence>
<protein>
    <submittedName>
        <fullName evidence="6">FCD domain protein</fullName>
    </submittedName>
</protein>
<evidence type="ECO:0000256" key="1">
    <source>
        <dbReference type="ARBA" id="ARBA00023015"/>
    </source>
</evidence>
<organism evidence="6 7">
    <name type="scientific">Methylobrevis pamukkalensis</name>
    <dbReference type="NCBI Taxonomy" id="1439726"/>
    <lineage>
        <taxon>Bacteria</taxon>
        <taxon>Pseudomonadati</taxon>
        <taxon>Pseudomonadota</taxon>
        <taxon>Alphaproteobacteria</taxon>
        <taxon>Hyphomicrobiales</taxon>
        <taxon>Pleomorphomonadaceae</taxon>
        <taxon>Methylobrevis</taxon>
    </lineage>
</organism>
<dbReference type="EMBL" id="MCRJ01000254">
    <property type="protein sequence ID" value="ODN65768.1"/>
    <property type="molecule type" value="Genomic_DNA"/>
</dbReference>
<keyword evidence="1" id="KW-0805">Transcription regulation</keyword>
<name>A0A1E3GNZ6_9HYPH</name>
<evidence type="ECO:0000259" key="5">
    <source>
        <dbReference type="Pfam" id="PF07729"/>
    </source>
</evidence>
<gene>
    <name evidence="6" type="ORF">A6302_04496</name>
</gene>
<reference evidence="6 7" key="1">
    <citation type="submission" date="2016-07" db="EMBL/GenBank/DDBJ databases">
        <title>Draft Genome Sequence of Methylobrevis pamukkalensis PK2.</title>
        <authorList>
            <person name="Vasilenko O.V."/>
            <person name="Doronina N.V."/>
            <person name="Shmareva M.N."/>
            <person name="Tarlachkov S.V."/>
            <person name="Mustakhimov I."/>
            <person name="Trotsenko Y.A."/>
        </authorList>
    </citation>
    <scope>NUCLEOTIDE SEQUENCE [LARGE SCALE GENOMIC DNA]</scope>
    <source>
        <strain evidence="6 7">PK2</strain>
    </source>
</reference>
<feature type="domain" description="GntR C-terminal" evidence="5">
    <location>
        <begin position="2"/>
        <end position="67"/>
    </location>
</feature>
<evidence type="ECO:0000313" key="7">
    <source>
        <dbReference type="Proteomes" id="UP000094622"/>
    </source>
</evidence>
<dbReference type="AlphaFoldDB" id="A0A1E3GNZ6"/>
<comment type="caution">
    <text evidence="6">The sequence shown here is derived from an EMBL/GenBank/DDBJ whole genome shotgun (WGS) entry which is preliminary data.</text>
</comment>
<feature type="compositionally biased region" description="Basic and acidic residues" evidence="4">
    <location>
        <begin position="108"/>
        <end position="122"/>
    </location>
</feature>
<dbReference type="Gene3D" id="1.20.120.530">
    <property type="entry name" value="GntR ligand-binding domain-like"/>
    <property type="match status" value="1"/>
</dbReference>
<evidence type="ECO:0000256" key="3">
    <source>
        <dbReference type="ARBA" id="ARBA00023163"/>
    </source>
</evidence>
<dbReference type="GO" id="GO:0003677">
    <property type="term" value="F:DNA binding"/>
    <property type="evidence" value="ECO:0007669"/>
    <property type="project" value="UniProtKB-KW"/>
</dbReference>
<dbReference type="PATRIC" id="fig|1439726.3.peg.4795"/>
<accession>A0A1E3GNZ6</accession>